<dbReference type="Proteomes" id="UP000035642">
    <property type="component" value="Unassembled WGS sequence"/>
</dbReference>
<dbReference type="AlphaFoldDB" id="A0A0K0D5F8"/>
<reference evidence="2" key="2">
    <citation type="submission" date="2017-02" db="UniProtKB">
        <authorList>
            <consortium name="WormBaseParasite"/>
        </authorList>
    </citation>
    <scope>IDENTIFICATION</scope>
</reference>
<evidence type="ECO:0000313" key="2">
    <source>
        <dbReference type="WBParaSite" id="ACAC_0000530301-mRNA-1"/>
    </source>
</evidence>
<organism evidence="1 2">
    <name type="scientific">Angiostrongylus cantonensis</name>
    <name type="common">Rat lungworm</name>
    <dbReference type="NCBI Taxonomy" id="6313"/>
    <lineage>
        <taxon>Eukaryota</taxon>
        <taxon>Metazoa</taxon>
        <taxon>Ecdysozoa</taxon>
        <taxon>Nematoda</taxon>
        <taxon>Chromadorea</taxon>
        <taxon>Rhabditida</taxon>
        <taxon>Rhabditina</taxon>
        <taxon>Rhabditomorpha</taxon>
        <taxon>Strongyloidea</taxon>
        <taxon>Metastrongylidae</taxon>
        <taxon>Angiostrongylus</taxon>
    </lineage>
</organism>
<name>A0A0K0D5F8_ANGCA</name>
<reference evidence="1" key="1">
    <citation type="submission" date="2012-09" db="EMBL/GenBank/DDBJ databases">
        <authorList>
            <person name="Martin A.A."/>
        </authorList>
    </citation>
    <scope>NUCLEOTIDE SEQUENCE</scope>
</reference>
<evidence type="ECO:0000313" key="1">
    <source>
        <dbReference type="Proteomes" id="UP000035642"/>
    </source>
</evidence>
<sequence length="192" mass="20711">MNDINSMIDGVSKCLEKYCGYGFLSDKDGRPILMSLLGNMDVEGTSHITCVGNVTVLSQLFANGRFCEVLAPEAYTYALALRTLSSDKFKHNSLRASFVQLIVKSRIAPLGVPIGMLKSVASLDYIKFSLAAIEKGLQLCAQKAKQPDLLSSSDQIINLSSTLCGGSAPFFLMSSVGRITHIQSSCPKSSFQ</sequence>
<dbReference type="STRING" id="6313.A0A0K0D5F8"/>
<protein>
    <submittedName>
        <fullName evidence="2">Glutaminase</fullName>
    </submittedName>
</protein>
<accession>A0A0K0D5F8</accession>
<proteinExistence type="predicted"/>
<keyword evidence="1" id="KW-1185">Reference proteome</keyword>
<dbReference type="WBParaSite" id="ACAC_0000530301-mRNA-1">
    <property type="protein sequence ID" value="ACAC_0000530301-mRNA-1"/>
    <property type="gene ID" value="ACAC_0000530301"/>
</dbReference>